<accession>A0A1G7HNB5</accession>
<evidence type="ECO:0000256" key="2">
    <source>
        <dbReference type="ARBA" id="ARBA00022448"/>
    </source>
</evidence>
<comment type="subcellular location">
    <subcellularLocation>
        <location evidence="1 7">Cell outer membrane</location>
        <topology evidence="1 7">Multi-pass membrane protein</topology>
    </subcellularLocation>
</comment>
<dbReference type="InterPro" id="IPR012910">
    <property type="entry name" value="Plug_dom"/>
</dbReference>
<dbReference type="InterPro" id="IPR039426">
    <property type="entry name" value="TonB-dep_rcpt-like"/>
</dbReference>
<evidence type="ECO:0000256" key="6">
    <source>
        <dbReference type="ARBA" id="ARBA00023237"/>
    </source>
</evidence>
<feature type="domain" description="TonB-dependent receptor plug" evidence="8">
    <location>
        <begin position="146"/>
        <end position="267"/>
    </location>
</feature>
<dbReference type="Gene3D" id="2.40.170.20">
    <property type="entry name" value="TonB-dependent receptor, beta-barrel domain"/>
    <property type="match status" value="1"/>
</dbReference>
<comment type="similarity">
    <text evidence="7">Belongs to the TonB-dependent receptor family.</text>
</comment>
<dbReference type="STRING" id="104663.SAMN04488121_101539"/>
<dbReference type="InterPro" id="IPR023997">
    <property type="entry name" value="TonB-dep_OMP_SusC/RagA_CS"/>
</dbReference>
<dbReference type="AlphaFoldDB" id="A0A1G7HNB5"/>
<protein>
    <submittedName>
        <fullName evidence="9">TonB-linked outer membrane protein, SusC/RagA family</fullName>
    </submittedName>
</protein>
<evidence type="ECO:0000256" key="7">
    <source>
        <dbReference type="PROSITE-ProRule" id="PRU01360"/>
    </source>
</evidence>
<keyword evidence="6 7" id="KW-0998">Cell outer membrane</keyword>
<sequence length="1015" mass="112200">MGMPKPTIFFPLLLLLHACFWYQVEGQVYPSQKVTIVGRQVSLKDIFSQIEAQTHYYFSYNPAEVDVNRTLDVRFRKAALQDVLNTVLKGTYAWKLDDRSINVWRAPLVMAPKPSPLEMPDTPKLIMGKVLDETVIIGYGTTTQRFNTGNVTTVKGNFIAGQSGTNVLMALQGRVPGMLITQTGGVPGMAMKVQIRGQNSLVNGTQPLFVVNGIPYNPILTGGLGSQIWGDKASAFNFINAEDVESIDVLKDADATAIYGSRGANGVVLITTRKGQPGKTQLTVNVSRGFGQTSRKVKLLNTQQYIAMRREAFLNDGVIPTERNATDLLKWDTSRYTDWQKELTGGTASVTNVQASASGGNKSIQYLLSGHYRQEGTVLPGKFGDTRGGAYFSTSGASANQRFKAAFSGSFLADKTTLPGIDFTSKIMLPPNAPPAYLEDGSLNYSWLNPYIALAGPLFDAYVKNVLGNASLQYRLLPGLVARTTLGYNWLSGHSQTILPLAMYAPPTRDSKTGSLHNYDYKAISRIIEPQLNYVYQAGALRLEMVLGGTIQGYNETRKNINGDGFKNDLLIRDISYADTVYSKTEGASYRYAALFGRAGLNWKNRYLLNLSLRRDGSSRFGPRKQYATFAAAGAGWIFSEEPFMCHLRRVLSFGKLRLSYGTTGNDQIGDYQYLDQYSNVDGTYQGVVGLQPSRLFNADFAWELTQKSEAGLELGFLKDRLLFTASHFIYRSSNQLVAYPLPDITGAGSIIGNLPAVIRNAGWEFVLTARQFRTKTFEWASSFNISFGRNKLVYYPDPTIAIPGTSGFVEGKPLSQLYVATAMGVDPATGAYLFADANNHPVPAEDAVESLSVNSYPVFFGGWQNSLRIGRFELEVLLQFTKQTGINTTFDPSVMPGYPQNQYAVVLSRWQKPGDITDRQRYTQSPGLKEGYKKAIMSDLGYENASFIRCRYLEAAWLLPKGMQQRLHLHDSRVYIQAQNLFTLTSYKGLDPETQSRTAIPPLRVLSAGLKISL</sequence>
<evidence type="ECO:0000259" key="8">
    <source>
        <dbReference type="Pfam" id="PF07715"/>
    </source>
</evidence>
<dbReference type="Proteomes" id="UP000199045">
    <property type="component" value="Unassembled WGS sequence"/>
</dbReference>
<proteinExistence type="inferred from homology"/>
<keyword evidence="5 7" id="KW-0472">Membrane</keyword>
<evidence type="ECO:0000256" key="1">
    <source>
        <dbReference type="ARBA" id="ARBA00004571"/>
    </source>
</evidence>
<dbReference type="NCBIfam" id="TIGR04057">
    <property type="entry name" value="SusC_RagA_signa"/>
    <property type="match status" value="1"/>
</dbReference>
<organism evidence="9 10">
    <name type="scientific">Chitinophaga filiformis</name>
    <name type="common">Myxococcus filiformis</name>
    <name type="synonym">Flexibacter filiformis</name>
    <dbReference type="NCBI Taxonomy" id="104663"/>
    <lineage>
        <taxon>Bacteria</taxon>
        <taxon>Pseudomonadati</taxon>
        <taxon>Bacteroidota</taxon>
        <taxon>Chitinophagia</taxon>
        <taxon>Chitinophagales</taxon>
        <taxon>Chitinophagaceae</taxon>
        <taxon>Chitinophaga</taxon>
    </lineage>
</organism>
<dbReference type="EMBL" id="FNBN01000001">
    <property type="protein sequence ID" value="SDF01893.1"/>
    <property type="molecule type" value="Genomic_DNA"/>
</dbReference>
<dbReference type="SUPFAM" id="SSF56935">
    <property type="entry name" value="Porins"/>
    <property type="match status" value="1"/>
</dbReference>
<keyword evidence="3 7" id="KW-1134">Transmembrane beta strand</keyword>
<dbReference type="Pfam" id="PF07715">
    <property type="entry name" value="Plug"/>
    <property type="match status" value="1"/>
</dbReference>
<dbReference type="Gene3D" id="2.170.130.10">
    <property type="entry name" value="TonB-dependent receptor, plug domain"/>
    <property type="match status" value="1"/>
</dbReference>
<keyword evidence="2 7" id="KW-0813">Transport</keyword>
<evidence type="ECO:0000256" key="4">
    <source>
        <dbReference type="ARBA" id="ARBA00022692"/>
    </source>
</evidence>
<dbReference type="NCBIfam" id="TIGR04056">
    <property type="entry name" value="OMP_RagA_SusC"/>
    <property type="match status" value="1"/>
</dbReference>
<evidence type="ECO:0000256" key="3">
    <source>
        <dbReference type="ARBA" id="ARBA00022452"/>
    </source>
</evidence>
<evidence type="ECO:0000313" key="10">
    <source>
        <dbReference type="Proteomes" id="UP000199045"/>
    </source>
</evidence>
<reference evidence="9 10" key="1">
    <citation type="submission" date="2016-10" db="EMBL/GenBank/DDBJ databases">
        <authorList>
            <person name="de Groot N.N."/>
        </authorList>
    </citation>
    <scope>NUCLEOTIDE SEQUENCE [LARGE SCALE GENOMIC DNA]</scope>
    <source>
        <strain evidence="9 10">DSM 527</strain>
    </source>
</reference>
<name>A0A1G7HNB5_CHIFI</name>
<dbReference type="PROSITE" id="PS52016">
    <property type="entry name" value="TONB_DEPENDENT_REC_3"/>
    <property type="match status" value="1"/>
</dbReference>
<dbReference type="InterPro" id="IPR037066">
    <property type="entry name" value="Plug_dom_sf"/>
</dbReference>
<dbReference type="GO" id="GO:0009279">
    <property type="term" value="C:cell outer membrane"/>
    <property type="evidence" value="ECO:0007669"/>
    <property type="project" value="UniProtKB-SubCell"/>
</dbReference>
<dbReference type="RefSeq" id="WP_176842139.1">
    <property type="nucleotide sequence ID" value="NZ_FNBN01000001.1"/>
</dbReference>
<dbReference type="InterPro" id="IPR023996">
    <property type="entry name" value="TonB-dep_OMP_SusC/RagA"/>
</dbReference>
<gene>
    <name evidence="9" type="ORF">SAMN04488121_101539</name>
</gene>
<evidence type="ECO:0000256" key="5">
    <source>
        <dbReference type="ARBA" id="ARBA00023136"/>
    </source>
</evidence>
<dbReference type="InterPro" id="IPR036942">
    <property type="entry name" value="Beta-barrel_TonB_sf"/>
</dbReference>
<keyword evidence="4 7" id="KW-0812">Transmembrane</keyword>
<evidence type="ECO:0000313" key="9">
    <source>
        <dbReference type="EMBL" id="SDF01893.1"/>
    </source>
</evidence>